<evidence type="ECO:0000256" key="1">
    <source>
        <dbReference type="ARBA" id="ARBA00006216"/>
    </source>
</evidence>
<evidence type="ECO:0000313" key="6">
    <source>
        <dbReference type="Proteomes" id="UP000249614"/>
    </source>
</evidence>
<protein>
    <submittedName>
        <fullName evidence="5">Fe-S cluster assembly ATPase SufC</fullName>
    </submittedName>
</protein>
<dbReference type="GO" id="GO:0005524">
    <property type="term" value="F:ATP binding"/>
    <property type="evidence" value="ECO:0007669"/>
    <property type="project" value="UniProtKB-KW"/>
</dbReference>
<dbReference type="Proteomes" id="UP000249614">
    <property type="component" value="Unassembled WGS sequence"/>
</dbReference>
<evidence type="ECO:0000259" key="4">
    <source>
        <dbReference type="PROSITE" id="PS50893"/>
    </source>
</evidence>
<dbReference type="PROSITE" id="PS50893">
    <property type="entry name" value="ABC_TRANSPORTER_2"/>
    <property type="match status" value="1"/>
</dbReference>
<dbReference type="RefSeq" id="WP_111112833.1">
    <property type="nucleotide sequence ID" value="NZ_LXXM01000183.1"/>
</dbReference>
<evidence type="ECO:0000313" key="5">
    <source>
        <dbReference type="EMBL" id="PZS90685.1"/>
    </source>
</evidence>
<keyword evidence="3" id="KW-0067">ATP-binding</keyword>
<dbReference type="InterPro" id="IPR010230">
    <property type="entry name" value="FeS-cluster_ATPase_SufC"/>
</dbReference>
<comment type="similarity">
    <text evidence="1">Belongs to the ABC transporter superfamily. Ycf16 family.</text>
</comment>
<feature type="domain" description="ABC transporter" evidence="4">
    <location>
        <begin position="2"/>
        <end position="246"/>
    </location>
</feature>
<dbReference type="Pfam" id="PF00005">
    <property type="entry name" value="ABC_tran"/>
    <property type="match status" value="1"/>
</dbReference>
<dbReference type="SMART" id="SM00382">
    <property type="entry name" value="AAA"/>
    <property type="match status" value="1"/>
</dbReference>
<dbReference type="CDD" id="cd03217">
    <property type="entry name" value="ABC_FeS_Assembly"/>
    <property type="match status" value="1"/>
</dbReference>
<dbReference type="InterPro" id="IPR027417">
    <property type="entry name" value="P-loop_NTPase"/>
</dbReference>
<proteinExistence type="inferred from homology"/>
<accession>A0A2W6J3J1</accession>
<dbReference type="GO" id="GO:0016887">
    <property type="term" value="F:ATP hydrolysis activity"/>
    <property type="evidence" value="ECO:0007669"/>
    <property type="project" value="InterPro"/>
</dbReference>
<dbReference type="AlphaFoldDB" id="A0A2W6J3J1"/>
<keyword evidence="2" id="KW-0547">Nucleotide-binding</keyword>
<organism evidence="5 6">
    <name type="scientific">Stenotrophomonas maltophilia</name>
    <name type="common">Pseudomonas maltophilia</name>
    <name type="synonym">Xanthomonas maltophilia</name>
    <dbReference type="NCBI Taxonomy" id="40324"/>
    <lineage>
        <taxon>Bacteria</taxon>
        <taxon>Pseudomonadati</taxon>
        <taxon>Pseudomonadota</taxon>
        <taxon>Gammaproteobacteria</taxon>
        <taxon>Lysobacterales</taxon>
        <taxon>Lysobacteraceae</taxon>
        <taxon>Stenotrophomonas</taxon>
        <taxon>Stenotrophomonas maltophilia group</taxon>
    </lineage>
</organism>
<reference evidence="5 6" key="1">
    <citation type="submission" date="2016-05" db="EMBL/GenBank/DDBJ databases">
        <authorList>
            <person name="Lavstsen T."/>
            <person name="Jespersen J.S."/>
        </authorList>
    </citation>
    <scope>NUCLEOTIDE SEQUENCE [LARGE SCALE GENOMIC DNA]</scope>
    <source>
        <strain evidence="5 6">SM-5815</strain>
    </source>
</reference>
<evidence type="ECO:0000256" key="3">
    <source>
        <dbReference type="ARBA" id="ARBA00022840"/>
    </source>
</evidence>
<dbReference type="EMBL" id="LXXM01000183">
    <property type="protein sequence ID" value="PZS90685.1"/>
    <property type="molecule type" value="Genomic_DNA"/>
</dbReference>
<dbReference type="Gene3D" id="3.40.50.300">
    <property type="entry name" value="P-loop containing nucleotide triphosphate hydrolases"/>
    <property type="match status" value="1"/>
</dbReference>
<name>A0A2W6J3J1_STEMA</name>
<sequence length="254" mass="27777">MLKIENLHARIGDKEILKGLSLDVKPGQVHAIMGPNGAGKSTLGNVLAGRDGYDVTEGSVQFDGVDLLDQDPEARAAAGLFLAFQYPVEIPGVNNTYFLRAALNAQRKARGEDELDSMQFLKLVRQKLAVLHLKDELLHRGVNEGFSGGEKKRNEIFQLAVLEPKLAILDETDSGLDIDALKSVADGVNALRAADRSFLVITHYQRLLDYIKPDVVHVLADGRIVKSGGPELAMELEAHGYDFLKDRVVREAAV</sequence>
<dbReference type="PANTHER" id="PTHR43204:SF1">
    <property type="entry name" value="ABC TRANSPORTER I FAMILY MEMBER 6, CHLOROPLASTIC"/>
    <property type="match status" value="1"/>
</dbReference>
<dbReference type="PANTHER" id="PTHR43204">
    <property type="entry name" value="ABC TRANSPORTER I FAMILY MEMBER 6, CHLOROPLASTIC"/>
    <property type="match status" value="1"/>
</dbReference>
<dbReference type="InterPro" id="IPR003593">
    <property type="entry name" value="AAA+_ATPase"/>
</dbReference>
<dbReference type="SUPFAM" id="SSF52540">
    <property type="entry name" value="P-loop containing nucleoside triphosphate hydrolases"/>
    <property type="match status" value="1"/>
</dbReference>
<dbReference type="InterPro" id="IPR003439">
    <property type="entry name" value="ABC_transporter-like_ATP-bd"/>
</dbReference>
<gene>
    <name evidence="5" type="ORF">A7X83_10245</name>
</gene>
<comment type="caution">
    <text evidence="5">The sequence shown here is derived from an EMBL/GenBank/DDBJ whole genome shotgun (WGS) entry which is preliminary data.</text>
</comment>
<evidence type="ECO:0000256" key="2">
    <source>
        <dbReference type="ARBA" id="ARBA00022741"/>
    </source>
</evidence>
<dbReference type="NCBIfam" id="TIGR01978">
    <property type="entry name" value="sufC"/>
    <property type="match status" value="1"/>
</dbReference>